<dbReference type="Proteomes" id="UP000324091">
    <property type="component" value="Chromosome 15"/>
</dbReference>
<dbReference type="EMBL" id="RHFK02000007">
    <property type="protein sequence ID" value="TWW72741.1"/>
    <property type="molecule type" value="Genomic_DNA"/>
</dbReference>
<proteinExistence type="predicted"/>
<dbReference type="InterPro" id="IPR027417">
    <property type="entry name" value="P-loop_NTPase"/>
</dbReference>
<dbReference type="Pfam" id="PF00735">
    <property type="entry name" value="Septin"/>
    <property type="match status" value="1"/>
</dbReference>
<protein>
    <submittedName>
        <fullName evidence="2">Septin-12</fullName>
    </submittedName>
</protein>
<dbReference type="GO" id="GO:0005525">
    <property type="term" value="F:GTP binding"/>
    <property type="evidence" value="ECO:0007669"/>
    <property type="project" value="InterPro"/>
</dbReference>
<dbReference type="AlphaFoldDB" id="A0A5C6P1X6"/>
<organism evidence="2 3">
    <name type="scientific">Takifugu flavidus</name>
    <name type="common">sansaifugu</name>
    <dbReference type="NCBI Taxonomy" id="433684"/>
    <lineage>
        <taxon>Eukaryota</taxon>
        <taxon>Metazoa</taxon>
        <taxon>Chordata</taxon>
        <taxon>Craniata</taxon>
        <taxon>Vertebrata</taxon>
        <taxon>Euteleostomi</taxon>
        <taxon>Actinopterygii</taxon>
        <taxon>Neopterygii</taxon>
        <taxon>Teleostei</taxon>
        <taxon>Neoteleostei</taxon>
        <taxon>Acanthomorphata</taxon>
        <taxon>Eupercaria</taxon>
        <taxon>Tetraodontiformes</taxon>
        <taxon>Tetradontoidea</taxon>
        <taxon>Tetraodontidae</taxon>
        <taxon>Takifugu</taxon>
    </lineage>
</organism>
<evidence type="ECO:0000313" key="2">
    <source>
        <dbReference type="EMBL" id="TWW72741.1"/>
    </source>
</evidence>
<accession>A0A5C6P1X6</accession>
<comment type="caution">
    <text evidence="2">The sequence shown here is derived from an EMBL/GenBank/DDBJ whole genome shotgun (WGS) entry which is preliminary data.</text>
</comment>
<evidence type="ECO:0000259" key="1">
    <source>
        <dbReference type="Pfam" id="PF00735"/>
    </source>
</evidence>
<feature type="domain" description="Septin-type G" evidence="1">
    <location>
        <begin position="14"/>
        <end position="43"/>
    </location>
</feature>
<evidence type="ECO:0000313" key="3">
    <source>
        <dbReference type="Proteomes" id="UP000324091"/>
    </source>
</evidence>
<reference evidence="2 3" key="1">
    <citation type="submission" date="2019-04" db="EMBL/GenBank/DDBJ databases">
        <title>Chromosome genome assembly for Takifugu flavidus.</title>
        <authorList>
            <person name="Xiao S."/>
        </authorList>
    </citation>
    <scope>NUCLEOTIDE SEQUENCE [LARGE SCALE GENOMIC DNA]</scope>
    <source>
        <strain evidence="2">HTHZ2018</strain>
        <tissue evidence="2">Muscle</tissue>
    </source>
</reference>
<name>A0A5C6P1X6_9TELE</name>
<sequence length="68" mass="7902">MGIPPYTGTLPNNRSHLQDLKDVTHNIHYETYRMRRLNESNVNFTEAGLSTWLRDHRTAGRSGNESHH</sequence>
<gene>
    <name evidence="2" type="ORF">D4764_15G0001350</name>
</gene>
<dbReference type="Gene3D" id="3.40.50.300">
    <property type="entry name" value="P-loop containing nucleotide triphosphate hydrolases"/>
    <property type="match status" value="1"/>
</dbReference>
<keyword evidence="3" id="KW-1185">Reference proteome</keyword>
<dbReference type="InterPro" id="IPR030379">
    <property type="entry name" value="G_SEPTIN_dom"/>
</dbReference>